<dbReference type="PANTHER" id="PTHR38588:SF1">
    <property type="entry name" value="BLL0334 PROTEIN"/>
    <property type="match status" value="1"/>
</dbReference>
<reference evidence="4" key="1">
    <citation type="journal article" date="2019" name="Int. J. Syst. Evol. Microbiol.">
        <title>The Global Catalogue of Microorganisms (GCM) 10K type strain sequencing project: providing services to taxonomists for standard genome sequencing and annotation.</title>
        <authorList>
            <consortium name="The Broad Institute Genomics Platform"/>
            <consortium name="The Broad Institute Genome Sequencing Center for Infectious Disease"/>
            <person name="Wu L."/>
            <person name="Ma J."/>
        </authorList>
    </citation>
    <scope>NUCLEOTIDE SEQUENCE [LARGE SCALE GENOMIC DNA]</scope>
    <source>
        <strain evidence="4">JCM 16548</strain>
    </source>
</reference>
<keyword evidence="2" id="KW-1133">Transmembrane helix</keyword>
<dbReference type="Proteomes" id="UP001500051">
    <property type="component" value="Unassembled WGS sequence"/>
</dbReference>
<evidence type="ECO:0000313" key="3">
    <source>
        <dbReference type="EMBL" id="GAA3714640.1"/>
    </source>
</evidence>
<evidence type="ECO:0000313" key="4">
    <source>
        <dbReference type="Proteomes" id="UP001500051"/>
    </source>
</evidence>
<keyword evidence="2" id="KW-0812">Transmembrane</keyword>
<organism evidence="3 4">
    <name type="scientific">Microlunatus aurantiacus</name>
    <dbReference type="NCBI Taxonomy" id="446786"/>
    <lineage>
        <taxon>Bacteria</taxon>
        <taxon>Bacillati</taxon>
        <taxon>Actinomycetota</taxon>
        <taxon>Actinomycetes</taxon>
        <taxon>Propionibacteriales</taxon>
        <taxon>Propionibacteriaceae</taxon>
        <taxon>Microlunatus</taxon>
    </lineage>
</organism>
<feature type="compositionally biased region" description="Low complexity" evidence="1">
    <location>
        <begin position="198"/>
        <end position="207"/>
    </location>
</feature>
<dbReference type="EMBL" id="BAAAYX010000020">
    <property type="protein sequence ID" value="GAA3714640.1"/>
    <property type="molecule type" value="Genomic_DNA"/>
</dbReference>
<comment type="caution">
    <text evidence="3">The sequence shown here is derived from an EMBL/GenBank/DDBJ whole genome shotgun (WGS) entry which is preliminary data.</text>
</comment>
<dbReference type="InterPro" id="IPR023393">
    <property type="entry name" value="START-like_dom_sf"/>
</dbReference>
<dbReference type="SUPFAM" id="SSF55961">
    <property type="entry name" value="Bet v1-like"/>
    <property type="match status" value="1"/>
</dbReference>
<protein>
    <submittedName>
        <fullName evidence="3">SRPBCC family protein</fullName>
    </submittedName>
</protein>
<dbReference type="PANTHER" id="PTHR38588">
    <property type="entry name" value="BLL0334 PROTEIN"/>
    <property type="match status" value="1"/>
</dbReference>
<dbReference type="RefSeq" id="WP_344813962.1">
    <property type="nucleotide sequence ID" value="NZ_BAAAYX010000020.1"/>
</dbReference>
<feature type="region of interest" description="Disordered" evidence="1">
    <location>
        <begin position="153"/>
        <end position="210"/>
    </location>
</feature>
<dbReference type="InterPro" id="IPR010419">
    <property type="entry name" value="CO_DH_gsu"/>
</dbReference>
<feature type="transmembrane region" description="Helical" evidence="2">
    <location>
        <begin position="224"/>
        <end position="245"/>
    </location>
</feature>
<dbReference type="Gene3D" id="3.30.530.20">
    <property type="match status" value="1"/>
</dbReference>
<gene>
    <name evidence="3" type="ORF">GCM10022204_37240</name>
</gene>
<feature type="compositionally biased region" description="Low complexity" evidence="1">
    <location>
        <begin position="172"/>
        <end position="191"/>
    </location>
</feature>
<keyword evidence="2" id="KW-0472">Membrane</keyword>
<dbReference type="Pfam" id="PF06240">
    <property type="entry name" value="COXG"/>
    <property type="match status" value="1"/>
</dbReference>
<keyword evidence="4" id="KW-1185">Reference proteome</keyword>
<evidence type="ECO:0000256" key="2">
    <source>
        <dbReference type="SAM" id="Phobius"/>
    </source>
</evidence>
<dbReference type="CDD" id="cd07823">
    <property type="entry name" value="SRPBCC_5"/>
    <property type="match status" value="1"/>
</dbReference>
<name>A0ABP7E7W5_9ACTN</name>
<evidence type="ECO:0000256" key="1">
    <source>
        <dbReference type="SAM" id="MobiDB-lite"/>
    </source>
</evidence>
<sequence>MQLTHTFTIDAPVDQVFDVFGRLDLLAPCFPGASVWGRDGEVYHGAVKIKFGPFPLVFEGTARVVRADVADRRLVVKANARDRRGAAAGSATVTAIFRPTGDDGTRVEVGTDLDLTGRPAQLGAGAISSASNRLADQFIGCIGAKLATGLTADAPGSQPAGGPATSDRAGDQRGPAAAAADPAAVGATGPTTPRPARPDYAYRPPTASESAPHLQVLPDVARTWLPLVAGAVGGLAVLALVVGWWRRR</sequence>
<accession>A0ABP7E7W5</accession>
<proteinExistence type="predicted"/>